<accession>A0A0D4C134</accession>
<keyword evidence="2" id="KW-1185">Reference proteome</keyword>
<proteinExistence type="predicted"/>
<organism evidence="1 2">
    <name type="scientific">Psychromicrobium lacuslunae</name>
    <dbReference type="NCBI Taxonomy" id="1618207"/>
    <lineage>
        <taxon>Bacteria</taxon>
        <taxon>Bacillati</taxon>
        <taxon>Actinomycetota</taxon>
        <taxon>Actinomycetes</taxon>
        <taxon>Micrococcales</taxon>
        <taxon>Micrococcaceae</taxon>
        <taxon>Psychromicrobium</taxon>
    </lineage>
</organism>
<dbReference type="PATRIC" id="fig|1618207.4.peg.2950"/>
<dbReference type="STRING" id="1618207.UM93_14495"/>
<dbReference type="EMBL" id="CP011005">
    <property type="protein sequence ID" value="AJT42402.1"/>
    <property type="molecule type" value="Genomic_DNA"/>
</dbReference>
<dbReference type="KEGG" id="ari:UM93_14495"/>
<dbReference type="AlphaFoldDB" id="A0A0D4C134"/>
<dbReference type="HOGENOM" id="CLU_2931096_0_0_11"/>
<name>A0A0D4C134_9MICC</name>
<sequence length="60" mass="7050">MISLKEMGDSEIADLATTQANLVVRSVLERKSRIAFDRAKNWELIEEERKKRRSETKERS</sequence>
<protein>
    <submittedName>
        <fullName evidence="1">Uncharacterized protein</fullName>
    </submittedName>
</protein>
<reference evidence="1 2" key="1">
    <citation type="journal article" date="2015" name="Genome Announc.">
        <title>Complete Genome Sequencing of Protease-Producing Novel Arthrobacter sp. Strain IHBB 11108 Using PacBio Single-Molecule Real-Time Sequencing Technology.</title>
        <authorList>
            <person name="Kiran S."/>
            <person name="Swarnkar M.K."/>
            <person name="Pal M."/>
            <person name="Thakur R."/>
            <person name="Tewari R."/>
            <person name="Singh A.K."/>
            <person name="Gulati A."/>
        </authorList>
    </citation>
    <scope>NUCLEOTIDE SEQUENCE [LARGE SCALE GENOMIC DNA]</scope>
    <source>
        <strain evidence="1 2">IHBB 11108</strain>
    </source>
</reference>
<gene>
    <name evidence="1" type="ORF">UM93_14495</name>
</gene>
<dbReference type="RefSeq" id="WP_045076246.1">
    <property type="nucleotide sequence ID" value="NZ_CP011005.1"/>
</dbReference>
<evidence type="ECO:0000313" key="1">
    <source>
        <dbReference type="EMBL" id="AJT42402.1"/>
    </source>
</evidence>
<evidence type="ECO:0000313" key="2">
    <source>
        <dbReference type="Proteomes" id="UP000061839"/>
    </source>
</evidence>
<dbReference type="Proteomes" id="UP000061839">
    <property type="component" value="Chromosome"/>
</dbReference>